<protein>
    <submittedName>
        <fullName evidence="1">Uncharacterized protein</fullName>
    </submittedName>
</protein>
<reference evidence="1 2" key="1">
    <citation type="submission" date="2022-10" db="EMBL/GenBank/DDBJ databases">
        <title>The complete genomes of actinobacterial strains from the NBC collection.</title>
        <authorList>
            <person name="Joergensen T.S."/>
            <person name="Alvarez Arevalo M."/>
            <person name="Sterndorff E.B."/>
            <person name="Faurdal D."/>
            <person name="Vuksanovic O."/>
            <person name="Mourched A.-S."/>
            <person name="Charusanti P."/>
            <person name="Shaw S."/>
            <person name="Blin K."/>
            <person name="Weber T."/>
        </authorList>
    </citation>
    <scope>NUCLEOTIDE SEQUENCE [LARGE SCALE GENOMIC DNA]</scope>
    <source>
        <strain evidence="1 2">NBC_01247</strain>
    </source>
</reference>
<organism evidence="1 2">
    <name type="scientific">Kitasatospora herbaricolor</name>
    <dbReference type="NCBI Taxonomy" id="68217"/>
    <lineage>
        <taxon>Bacteria</taxon>
        <taxon>Bacillati</taxon>
        <taxon>Actinomycetota</taxon>
        <taxon>Actinomycetes</taxon>
        <taxon>Kitasatosporales</taxon>
        <taxon>Streptomycetaceae</taxon>
        <taxon>Kitasatospora</taxon>
    </lineage>
</organism>
<name>A0ABZ1W0J2_9ACTN</name>
<dbReference type="EMBL" id="CP108482">
    <property type="protein sequence ID" value="WUS54342.1"/>
    <property type="molecule type" value="Genomic_DNA"/>
</dbReference>
<dbReference type="RefSeq" id="WP_329492954.1">
    <property type="nucleotide sequence ID" value="NZ_CP108460.1"/>
</dbReference>
<accession>A0ABZ1W0J2</accession>
<dbReference type="Proteomes" id="UP001432014">
    <property type="component" value="Chromosome"/>
</dbReference>
<evidence type="ECO:0000313" key="1">
    <source>
        <dbReference type="EMBL" id="WUS54342.1"/>
    </source>
</evidence>
<proteinExistence type="predicted"/>
<gene>
    <name evidence="1" type="ORF">OG469_01770</name>
</gene>
<evidence type="ECO:0000313" key="2">
    <source>
        <dbReference type="Proteomes" id="UP001432014"/>
    </source>
</evidence>
<sequence>MQRFFFAESRSFGYRATQLFDFIHPASVSLWNLRWQVQGFVTAVPDATEDELSGRFANGSGIQSTNLRRVCIDTSWEDQLGQFSQIMGASMIALYEGWAESLLPKLGHAKFAKEVQIPSAGTYGQNANTKGVAQALAEIHAAGMSPEMEKGFSPTYKSHSKYSFTQLDALVTPYRYHKEIRNSFTHQGGTAGDRAVNAWRKASALTAKDIGGKTGPILTMPVKDKPITYPIKEAIQLADVITRLVHTIDAELTGTLFAEQYFYEAWKGNPNIANLQLQAFPSDPVHQNRKINQICRKAGFLSPADPTAIIAMCKKSGKLS</sequence>
<keyword evidence="2" id="KW-1185">Reference proteome</keyword>